<organism evidence="1">
    <name type="scientific">Fagus sylvatica</name>
    <name type="common">Beechnut</name>
    <dbReference type="NCBI Taxonomy" id="28930"/>
    <lineage>
        <taxon>Eukaryota</taxon>
        <taxon>Viridiplantae</taxon>
        <taxon>Streptophyta</taxon>
        <taxon>Embryophyta</taxon>
        <taxon>Tracheophyta</taxon>
        <taxon>Spermatophyta</taxon>
        <taxon>Magnoliopsida</taxon>
        <taxon>eudicotyledons</taxon>
        <taxon>Gunneridae</taxon>
        <taxon>Pentapetalae</taxon>
        <taxon>rosids</taxon>
        <taxon>fabids</taxon>
        <taxon>Fagales</taxon>
        <taxon>Fagaceae</taxon>
        <taxon>Fagus</taxon>
    </lineage>
</organism>
<dbReference type="EMBL" id="OIVN01000067">
    <property type="protein sequence ID" value="SPC73629.1"/>
    <property type="molecule type" value="Genomic_DNA"/>
</dbReference>
<protein>
    <submittedName>
        <fullName evidence="1">Uncharacterized protein</fullName>
    </submittedName>
</protein>
<sequence length="92" mass="10104">MGAYLHHHSWSSAASWKQGAWNSALLFFPAIPPNTSKGFTAMQKRIKPPLGKININVDAAIGELQACCAAVIRNFRSPVNHHGYMQSILSRS</sequence>
<gene>
    <name evidence="1" type="ORF">FSB_LOCUS1511</name>
</gene>
<proteinExistence type="predicted"/>
<dbReference type="AlphaFoldDB" id="A0A2N9EGF1"/>
<accession>A0A2N9EGF1</accession>
<name>A0A2N9EGF1_FAGSY</name>
<evidence type="ECO:0000313" key="1">
    <source>
        <dbReference type="EMBL" id="SPC73629.1"/>
    </source>
</evidence>
<reference evidence="1" key="1">
    <citation type="submission" date="2018-02" db="EMBL/GenBank/DDBJ databases">
        <authorList>
            <person name="Cohen D.B."/>
            <person name="Kent A.D."/>
        </authorList>
    </citation>
    <scope>NUCLEOTIDE SEQUENCE</scope>
</reference>